<keyword evidence="2" id="KW-1133">Transmembrane helix</keyword>
<name>A0A2G5U7Y6_9PELO</name>
<dbReference type="Proteomes" id="UP000230233">
    <property type="component" value="Chromosome IV"/>
</dbReference>
<keyword evidence="2" id="KW-0812">Transmembrane</keyword>
<evidence type="ECO:0000313" key="4">
    <source>
        <dbReference type="Proteomes" id="UP000230233"/>
    </source>
</evidence>
<sequence length="182" mass="21650">MMMVTMEKRSGKTERVMRNVETVLRCIRDVESRRSNTREKREKSACARTLCPSTHTTQQKDSGWKKKKKKKKRHVFFFFFFFYCLPVLPLSLKTRGGKRPPTRDIYWTTTMLENRRVVVWCGVVPSSVEVEVGRRRRQNKSLRFLGAKVHKDGEHLVAHLVIPFFWPYSFKKTNPENKKKQQ</sequence>
<keyword evidence="2" id="KW-0472">Membrane</keyword>
<comment type="caution">
    <text evidence="3">The sequence shown here is derived from an EMBL/GenBank/DDBJ whole genome shotgun (WGS) entry which is preliminary data.</text>
</comment>
<dbReference type="AlphaFoldDB" id="A0A2G5U7Y6"/>
<feature type="compositionally biased region" description="Polar residues" evidence="1">
    <location>
        <begin position="51"/>
        <end position="61"/>
    </location>
</feature>
<feature type="transmembrane region" description="Helical" evidence="2">
    <location>
        <begin position="75"/>
        <end position="92"/>
    </location>
</feature>
<evidence type="ECO:0000256" key="2">
    <source>
        <dbReference type="SAM" id="Phobius"/>
    </source>
</evidence>
<protein>
    <submittedName>
        <fullName evidence="3">Uncharacterized protein</fullName>
    </submittedName>
</protein>
<feature type="region of interest" description="Disordered" evidence="1">
    <location>
        <begin position="35"/>
        <end position="66"/>
    </location>
</feature>
<evidence type="ECO:0000313" key="3">
    <source>
        <dbReference type="EMBL" id="PIC35638.1"/>
    </source>
</evidence>
<reference evidence="4" key="1">
    <citation type="submission" date="2017-10" db="EMBL/GenBank/DDBJ databases">
        <title>Rapid genome shrinkage in a self-fertile nematode reveals novel sperm competition proteins.</title>
        <authorList>
            <person name="Yin D."/>
            <person name="Schwarz E.M."/>
            <person name="Thomas C.G."/>
            <person name="Felde R.L."/>
            <person name="Korf I.F."/>
            <person name="Cutter A.D."/>
            <person name="Schartner C.M."/>
            <person name="Ralston E.J."/>
            <person name="Meyer B.J."/>
            <person name="Haag E.S."/>
        </authorList>
    </citation>
    <scope>NUCLEOTIDE SEQUENCE [LARGE SCALE GENOMIC DNA]</scope>
    <source>
        <strain evidence="4">JU1422</strain>
    </source>
</reference>
<feature type="compositionally biased region" description="Basic and acidic residues" evidence="1">
    <location>
        <begin position="35"/>
        <end position="45"/>
    </location>
</feature>
<organism evidence="3 4">
    <name type="scientific">Caenorhabditis nigoni</name>
    <dbReference type="NCBI Taxonomy" id="1611254"/>
    <lineage>
        <taxon>Eukaryota</taxon>
        <taxon>Metazoa</taxon>
        <taxon>Ecdysozoa</taxon>
        <taxon>Nematoda</taxon>
        <taxon>Chromadorea</taxon>
        <taxon>Rhabditida</taxon>
        <taxon>Rhabditina</taxon>
        <taxon>Rhabditomorpha</taxon>
        <taxon>Rhabditoidea</taxon>
        <taxon>Rhabditidae</taxon>
        <taxon>Peloderinae</taxon>
        <taxon>Caenorhabditis</taxon>
    </lineage>
</organism>
<accession>A0A2G5U7Y6</accession>
<gene>
    <name evidence="3" type="primary">Cnig_chr_IV.g14935</name>
    <name evidence="3" type="ORF">B9Z55_014935</name>
</gene>
<keyword evidence="4" id="KW-1185">Reference proteome</keyword>
<dbReference type="EMBL" id="PDUG01000004">
    <property type="protein sequence ID" value="PIC35638.1"/>
    <property type="molecule type" value="Genomic_DNA"/>
</dbReference>
<evidence type="ECO:0000256" key="1">
    <source>
        <dbReference type="SAM" id="MobiDB-lite"/>
    </source>
</evidence>
<proteinExistence type="predicted"/>